<proteinExistence type="predicted"/>
<dbReference type="Pfam" id="PF13671">
    <property type="entry name" value="AAA_33"/>
    <property type="match status" value="1"/>
</dbReference>
<evidence type="ECO:0000256" key="1">
    <source>
        <dbReference type="SAM" id="MobiDB-lite"/>
    </source>
</evidence>
<evidence type="ECO:0000313" key="2">
    <source>
        <dbReference type="EMBL" id="MFD2798083.1"/>
    </source>
</evidence>
<comment type="caution">
    <text evidence="2">The sequence shown here is derived from an EMBL/GenBank/DDBJ whole genome shotgun (WGS) entry which is preliminary data.</text>
</comment>
<dbReference type="RefSeq" id="WP_377387735.1">
    <property type="nucleotide sequence ID" value="NZ_JBHSAN010000008.1"/>
</dbReference>
<organism evidence="2 3">
    <name type="scientific">Prauserella oleivorans</name>
    <dbReference type="NCBI Taxonomy" id="1478153"/>
    <lineage>
        <taxon>Bacteria</taxon>
        <taxon>Bacillati</taxon>
        <taxon>Actinomycetota</taxon>
        <taxon>Actinomycetes</taxon>
        <taxon>Pseudonocardiales</taxon>
        <taxon>Pseudonocardiaceae</taxon>
        <taxon>Prauserella</taxon>
    </lineage>
</organism>
<reference evidence="3" key="1">
    <citation type="journal article" date="2019" name="Int. J. Syst. Evol. Microbiol.">
        <title>The Global Catalogue of Microorganisms (GCM) 10K type strain sequencing project: providing services to taxonomists for standard genome sequencing and annotation.</title>
        <authorList>
            <consortium name="The Broad Institute Genomics Platform"/>
            <consortium name="The Broad Institute Genome Sequencing Center for Infectious Disease"/>
            <person name="Wu L."/>
            <person name="Ma J."/>
        </authorList>
    </citation>
    <scope>NUCLEOTIDE SEQUENCE [LARGE SCALE GENOMIC DNA]</scope>
    <source>
        <strain evidence="3">IBRC-M 10906</strain>
    </source>
</reference>
<keyword evidence="3" id="KW-1185">Reference proteome</keyword>
<name>A0ABW5W644_9PSEU</name>
<dbReference type="EMBL" id="JBHUOF010000001">
    <property type="protein sequence ID" value="MFD2798083.1"/>
    <property type="molecule type" value="Genomic_DNA"/>
</dbReference>
<protein>
    <submittedName>
        <fullName evidence="2">AAA family ATPase</fullName>
    </submittedName>
</protein>
<feature type="region of interest" description="Disordered" evidence="1">
    <location>
        <begin position="213"/>
        <end position="232"/>
    </location>
</feature>
<evidence type="ECO:0000313" key="3">
    <source>
        <dbReference type="Proteomes" id="UP001597478"/>
    </source>
</evidence>
<dbReference type="CDD" id="cd00267">
    <property type="entry name" value="ABC_ATPase"/>
    <property type="match status" value="1"/>
</dbReference>
<accession>A0ABW5W644</accession>
<dbReference type="SUPFAM" id="SSF52540">
    <property type="entry name" value="P-loop containing nucleoside triphosphate hydrolases"/>
    <property type="match status" value="1"/>
</dbReference>
<dbReference type="Proteomes" id="UP001597478">
    <property type="component" value="Unassembled WGS sequence"/>
</dbReference>
<dbReference type="Gene3D" id="3.40.50.300">
    <property type="entry name" value="P-loop containing nucleotide triphosphate hydrolases"/>
    <property type="match status" value="1"/>
</dbReference>
<dbReference type="InterPro" id="IPR027417">
    <property type="entry name" value="P-loop_NTPase"/>
</dbReference>
<sequence>MLDLKICPRCGDRADVPLVEADRLVCRVCGQRWEFRRLPLFALTGPSGGGKSTVGPELARRLAGEAVVLEQDVLWTGALRDDAGEVDGHPRFRSTWLRMAAMIHQNGRPVVLCGTVVPPEFEPLPERVFFSSIHYLALVAEPDVLATRLRARPAWREWDEPRIAETLEFNDWLRTEAPRMSPPVRLFDTTHATRDEAAEHAVAWFRELSPRDAAATRAPRTGSTAARPAHSP</sequence>
<gene>
    <name evidence="2" type="ORF">ACFS2C_01585</name>
</gene>